<dbReference type="SUPFAM" id="SSF52218">
    <property type="entry name" value="Flavoproteins"/>
    <property type="match status" value="1"/>
</dbReference>
<reference evidence="2" key="1">
    <citation type="submission" date="2019-11" db="EMBL/GenBank/DDBJ databases">
        <authorList>
            <person name="Feng L."/>
        </authorList>
    </citation>
    <scope>NUCLEOTIDE SEQUENCE</scope>
    <source>
        <strain evidence="2">AundefinedLFYP135</strain>
    </source>
</reference>
<dbReference type="Gene3D" id="3.40.50.360">
    <property type="match status" value="1"/>
</dbReference>
<dbReference type="GO" id="GO:0010181">
    <property type="term" value="F:FMN binding"/>
    <property type="evidence" value="ECO:0007669"/>
    <property type="project" value="InterPro"/>
</dbReference>
<dbReference type="GO" id="GO:0016651">
    <property type="term" value="F:oxidoreductase activity, acting on NAD(P)H"/>
    <property type="evidence" value="ECO:0007669"/>
    <property type="project" value="UniProtKB-ARBA"/>
</dbReference>
<dbReference type="InterPro" id="IPR008254">
    <property type="entry name" value="Flavodoxin/NO_synth"/>
</dbReference>
<proteinExistence type="predicted"/>
<protein>
    <submittedName>
        <fullName evidence="2">Flavodoxin domain protein</fullName>
    </submittedName>
</protein>
<dbReference type="InterPro" id="IPR029039">
    <property type="entry name" value="Flavoprotein-like_sf"/>
</dbReference>
<accession>A0A6N2SQH7</accession>
<organism evidence="2">
    <name type="scientific">uncultured Anaerotruncus sp</name>
    <dbReference type="NCBI Taxonomy" id="905011"/>
    <lineage>
        <taxon>Bacteria</taxon>
        <taxon>Bacillati</taxon>
        <taxon>Bacillota</taxon>
        <taxon>Clostridia</taxon>
        <taxon>Eubacteriales</taxon>
        <taxon>Oscillospiraceae</taxon>
        <taxon>Anaerotruncus</taxon>
        <taxon>environmental samples</taxon>
    </lineage>
</organism>
<evidence type="ECO:0000259" key="1">
    <source>
        <dbReference type="Pfam" id="PF12641"/>
    </source>
</evidence>
<sequence>MRVLVAYSSLSGGTKRLAEGIFTSLPYEEKTLATIQEAPSLEGYDAILVGYWANQGAPGQDVQQFLKTIHGKAVGVFATLAYHPDTNHGWGLVQKGIDLVKEDNAILGSFVCNGALSPAMLKKWRTPGPDGKVAATPENEIRWKVSALHPTPVDIAMAAERFRERLSILEAHQAQGLTFKSIL</sequence>
<dbReference type="Pfam" id="PF12641">
    <property type="entry name" value="Flavodoxin_3"/>
    <property type="match status" value="1"/>
</dbReference>
<feature type="domain" description="Flavodoxin-like" evidence="1">
    <location>
        <begin position="4"/>
        <end position="160"/>
    </location>
</feature>
<evidence type="ECO:0000313" key="2">
    <source>
        <dbReference type="EMBL" id="VYS95426.1"/>
    </source>
</evidence>
<name>A0A6N2SQH7_9FIRM</name>
<dbReference type="EMBL" id="CACRSL010000003">
    <property type="protein sequence ID" value="VYS95426.1"/>
    <property type="molecule type" value="Genomic_DNA"/>
</dbReference>
<dbReference type="AlphaFoldDB" id="A0A6N2SQH7"/>
<gene>
    <name evidence="2" type="ORF">AULFYP135_01056</name>
</gene>